<reference evidence="1 2" key="1">
    <citation type="submission" date="2024-02" db="EMBL/GenBank/DDBJ databases">
        <title>A draft genome for the cacao thread blight pathogen Marasmius crinis-equi.</title>
        <authorList>
            <person name="Cohen S.P."/>
            <person name="Baruah I.K."/>
            <person name="Amoako-Attah I."/>
            <person name="Bukari Y."/>
            <person name="Meinhardt L.W."/>
            <person name="Bailey B.A."/>
        </authorList>
    </citation>
    <scope>NUCLEOTIDE SEQUENCE [LARGE SCALE GENOMIC DNA]</scope>
    <source>
        <strain evidence="1 2">GH-76</strain>
    </source>
</reference>
<proteinExistence type="predicted"/>
<comment type="caution">
    <text evidence="1">The sequence shown here is derived from an EMBL/GenBank/DDBJ whole genome shotgun (WGS) entry which is preliminary data.</text>
</comment>
<sequence>MLHSPRTKHRFLEHHKAGGGIYVIPDKEKIGLGNPQDTFHMSTSERYPLQLFKFVDKYQDDPAVENFYDSLRAHLLYRMPNLDGDEELDRRTLNSIRFLKNRIYTHKTYRLHYNTYDLRRKGQTVNPRTHPDIMMLADKTTTKETEHPYRYARVIGIFHTNVWIWNKDLAYEDMTVQRLQFLWVRWYELDITHCHGWEAKVVRGTFLEPVFQEGSMDGLSEADAASFGVLGPDSVARVYETFYRGKPWFESGDWLGYYINIFGDRDLFMRHRGGGVGHSTRSFTGQLEAKATAKDQTLPVYDYGTREMVEEPHGEAAVNEETVRYESQLNAVYLPIDDSDLDDVGLSLDDSADSVELARQYDSNDDIEETLDIAD</sequence>
<organism evidence="1 2">
    <name type="scientific">Marasmius crinis-equi</name>
    <dbReference type="NCBI Taxonomy" id="585013"/>
    <lineage>
        <taxon>Eukaryota</taxon>
        <taxon>Fungi</taxon>
        <taxon>Dikarya</taxon>
        <taxon>Basidiomycota</taxon>
        <taxon>Agaricomycotina</taxon>
        <taxon>Agaricomycetes</taxon>
        <taxon>Agaricomycetidae</taxon>
        <taxon>Agaricales</taxon>
        <taxon>Marasmiineae</taxon>
        <taxon>Marasmiaceae</taxon>
        <taxon>Marasmius</taxon>
    </lineage>
</organism>
<dbReference type="EMBL" id="JBAHYK010000297">
    <property type="protein sequence ID" value="KAL0575519.1"/>
    <property type="molecule type" value="Genomic_DNA"/>
</dbReference>
<accession>A0ABR3FJN6</accession>
<evidence type="ECO:0000313" key="1">
    <source>
        <dbReference type="EMBL" id="KAL0575519.1"/>
    </source>
</evidence>
<name>A0ABR3FJN6_9AGAR</name>
<keyword evidence="2" id="KW-1185">Reference proteome</keyword>
<gene>
    <name evidence="1" type="ORF">V5O48_006474</name>
</gene>
<protein>
    <recommendedName>
        <fullName evidence="3">Aminotransferase-like plant mobile domain-containing protein</fullName>
    </recommendedName>
</protein>
<evidence type="ECO:0000313" key="2">
    <source>
        <dbReference type="Proteomes" id="UP001465976"/>
    </source>
</evidence>
<dbReference type="Proteomes" id="UP001465976">
    <property type="component" value="Unassembled WGS sequence"/>
</dbReference>
<evidence type="ECO:0008006" key="3">
    <source>
        <dbReference type="Google" id="ProtNLM"/>
    </source>
</evidence>